<accession>A0A2N3KVA5</accession>
<comment type="subunit">
    <text evidence="2">Homohexamer.</text>
</comment>
<dbReference type="SUPFAM" id="SSF52540">
    <property type="entry name" value="P-loop containing nucleoside triphosphate hydrolases"/>
    <property type="match status" value="1"/>
</dbReference>
<dbReference type="PANTHER" id="PTHR30153:SF2">
    <property type="entry name" value="REPLICATIVE DNA HELICASE"/>
    <property type="match status" value="1"/>
</dbReference>
<dbReference type="GO" id="GO:0043139">
    <property type="term" value="F:5'-3' DNA helicase activity"/>
    <property type="evidence" value="ECO:0007669"/>
    <property type="project" value="UniProtKB-EC"/>
</dbReference>
<evidence type="ECO:0000256" key="2">
    <source>
        <dbReference type="ARBA" id="ARBA00011643"/>
    </source>
</evidence>
<keyword evidence="4 14" id="KW-0235">DNA replication</keyword>
<dbReference type="Gene3D" id="1.10.860.10">
    <property type="entry name" value="DNAb Helicase, Chain A"/>
    <property type="match status" value="1"/>
</dbReference>
<dbReference type="SUPFAM" id="SSF48024">
    <property type="entry name" value="N-terminal domain of DnaB helicase"/>
    <property type="match status" value="1"/>
</dbReference>
<dbReference type="InterPro" id="IPR036185">
    <property type="entry name" value="DNA_heli_DnaB-like_N_sf"/>
</dbReference>
<dbReference type="Proteomes" id="UP000233597">
    <property type="component" value="Unassembled WGS sequence"/>
</dbReference>
<dbReference type="Gene3D" id="3.40.50.300">
    <property type="entry name" value="P-loop containing nucleotide triphosphate hydrolases"/>
    <property type="match status" value="1"/>
</dbReference>
<evidence type="ECO:0000256" key="6">
    <source>
        <dbReference type="ARBA" id="ARBA00022801"/>
    </source>
</evidence>
<dbReference type="OrthoDB" id="9773982at2"/>
<evidence type="ECO:0000256" key="3">
    <source>
        <dbReference type="ARBA" id="ARBA00022515"/>
    </source>
</evidence>
<dbReference type="CDD" id="cd00984">
    <property type="entry name" value="DnaB_C"/>
    <property type="match status" value="1"/>
</dbReference>
<dbReference type="InterPro" id="IPR007692">
    <property type="entry name" value="DNA_helicase_DnaB"/>
</dbReference>
<dbReference type="InterPro" id="IPR007693">
    <property type="entry name" value="DNA_helicase_DnaB-like_N"/>
</dbReference>
<evidence type="ECO:0000256" key="12">
    <source>
        <dbReference type="ARBA" id="ARBA00048954"/>
    </source>
</evidence>
<evidence type="ECO:0000313" key="16">
    <source>
        <dbReference type="EMBL" id="PKR54416.1"/>
    </source>
</evidence>
<dbReference type="AlphaFoldDB" id="A0A2N3KVA5"/>
<evidence type="ECO:0000256" key="4">
    <source>
        <dbReference type="ARBA" id="ARBA00022705"/>
    </source>
</evidence>
<evidence type="ECO:0000313" key="17">
    <source>
        <dbReference type="Proteomes" id="UP000233597"/>
    </source>
</evidence>
<organism evidence="16 17">
    <name type="scientific">Thalassospira marina</name>
    <dbReference type="NCBI Taxonomy" id="2048283"/>
    <lineage>
        <taxon>Bacteria</taxon>
        <taxon>Pseudomonadati</taxon>
        <taxon>Pseudomonadota</taxon>
        <taxon>Alphaproteobacteria</taxon>
        <taxon>Rhodospirillales</taxon>
        <taxon>Thalassospiraceae</taxon>
        <taxon>Thalassospira</taxon>
    </lineage>
</organism>
<dbReference type="SMART" id="SM00382">
    <property type="entry name" value="AAA"/>
    <property type="match status" value="1"/>
</dbReference>
<dbReference type="EC" id="5.6.2.3" evidence="13 14"/>
<dbReference type="PANTHER" id="PTHR30153">
    <property type="entry name" value="REPLICATIVE DNA HELICASE DNAB"/>
    <property type="match status" value="1"/>
</dbReference>
<dbReference type="InterPro" id="IPR007694">
    <property type="entry name" value="DNA_helicase_DnaB-like_C"/>
</dbReference>
<evidence type="ECO:0000256" key="7">
    <source>
        <dbReference type="ARBA" id="ARBA00022806"/>
    </source>
</evidence>
<dbReference type="InterPro" id="IPR003593">
    <property type="entry name" value="AAA+_ATPase"/>
</dbReference>
<protein>
    <recommendedName>
        <fullName evidence="13 14">Replicative DNA helicase</fullName>
        <ecNumber evidence="13 14">5.6.2.3</ecNumber>
    </recommendedName>
</protein>
<dbReference type="GO" id="GO:0006269">
    <property type="term" value="P:DNA replication, synthesis of primer"/>
    <property type="evidence" value="ECO:0007669"/>
    <property type="project" value="UniProtKB-UniRule"/>
</dbReference>
<sequence length="477" mass="52364">MSNLDDIFGTAPVDPHHAEAEAALLASLMFNNDGFDDVSGVLRAEHFYDPSLGRIYEAMGGLIMRGHKANPVTLKRVVPDDMDAVLGVFEDESMFVSAMNNEEYAAIIVNCWLRREYIRIGLELVDNSRHGSVLDDAAVIHQMAEAALFDLATGLQGGGGAAPIHDLMEGNLAMINEGITAQRAGKVTGTPVGITNLDRDLSGFQPGNLIILAGRPSMGKTALALSMALNAAQSDVQPGGVAFFSLEMSEGELVERLLSNAANLDYTAIIKRVLSDGDYHRLCEAGEGLRKGRLYIDDRPSATVARMRTECRKIARRAGGLKLVIVDYLQLMSGAKEKGVSRYEQITEISMHLKRLAKELRVPVIALSQLSRAVEQRDDKRPQLSDLRESGSIEQDADVVMFVYREQYYLERSEPVQKAGESADKFSERYMQWQDRLSACQGTADIIVAKARRGKVGTVRCAFLGHRQRFADLDKAA</sequence>
<evidence type="ECO:0000256" key="14">
    <source>
        <dbReference type="RuleBase" id="RU362085"/>
    </source>
</evidence>
<dbReference type="PROSITE" id="PS51199">
    <property type="entry name" value="SF4_HELICASE"/>
    <property type="match status" value="1"/>
</dbReference>
<comment type="similarity">
    <text evidence="1 14">Belongs to the helicase family. DnaB subfamily.</text>
</comment>
<proteinExistence type="inferred from homology"/>
<evidence type="ECO:0000256" key="8">
    <source>
        <dbReference type="ARBA" id="ARBA00022840"/>
    </source>
</evidence>
<dbReference type="Pfam" id="PF03796">
    <property type="entry name" value="DnaB_C"/>
    <property type="match status" value="1"/>
</dbReference>
<name>A0A2N3KVA5_9PROT</name>
<dbReference type="InterPro" id="IPR027417">
    <property type="entry name" value="P-loop_NTPase"/>
</dbReference>
<comment type="caution">
    <text evidence="16">The sequence shown here is derived from an EMBL/GenBank/DDBJ whole genome shotgun (WGS) entry which is preliminary data.</text>
</comment>
<dbReference type="NCBIfam" id="TIGR00665">
    <property type="entry name" value="DnaB"/>
    <property type="match status" value="1"/>
</dbReference>
<keyword evidence="3 14" id="KW-0639">Primosome</keyword>
<gene>
    <name evidence="16" type="primary">dnaB</name>
    <name evidence="16" type="ORF">COO20_09815</name>
</gene>
<evidence type="ECO:0000259" key="15">
    <source>
        <dbReference type="PROSITE" id="PS51199"/>
    </source>
</evidence>
<keyword evidence="8 14" id="KW-0067">ATP-binding</keyword>
<keyword evidence="10" id="KW-0413">Isomerase</keyword>
<dbReference type="GO" id="GO:0003677">
    <property type="term" value="F:DNA binding"/>
    <property type="evidence" value="ECO:0007669"/>
    <property type="project" value="UniProtKB-UniRule"/>
</dbReference>
<keyword evidence="9 14" id="KW-0238">DNA-binding</keyword>
<dbReference type="GO" id="GO:0016887">
    <property type="term" value="F:ATP hydrolysis activity"/>
    <property type="evidence" value="ECO:0007669"/>
    <property type="project" value="RHEA"/>
</dbReference>
<feature type="domain" description="SF4 helicase" evidence="15">
    <location>
        <begin position="183"/>
        <end position="477"/>
    </location>
</feature>
<evidence type="ECO:0000256" key="10">
    <source>
        <dbReference type="ARBA" id="ARBA00023235"/>
    </source>
</evidence>
<evidence type="ECO:0000256" key="5">
    <source>
        <dbReference type="ARBA" id="ARBA00022741"/>
    </source>
</evidence>
<evidence type="ECO:0000256" key="11">
    <source>
        <dbReference type="ARBA" id="ARBA00044932"/>
    </source>
</evidence>
<keyword evidence="7 14" id="KW-0347">Helicase</keyword>
<dbReference type="GO" id="GO:1990077">
    <property type="term" value="C:primosome complex"/>
    <property type="evidence" value="ECO:0007669"/>
    <property type="project" value="UniProtKB-UniRule"/>
</dbReference>
<dbReference type="RefSeq" id="WP_101266014.1">
    <property type="nucleotide sequence ID" value="NZ_NWTK01000005.1"/>
</dbReference>
<evidence type="ECO:0000256" key="1">
    <source>
        <dbReference type="ARBA" id="ARBA00008428"/>
    </source>
</evidence>
<evidence type="ECO:0000256" key="9">
    <source>
        <dbReference type="ARBA" id="ARBA00023125"/>
    </source>
</evidence>
<keyword evidence="5 14" id="KW-0547">Nucleotide-binding</keyword>
<evidence type="ECO:0000256" key="13">
    <source>
        <dbReference type="NCBIfam" id="TIGR00665"/>
    </source>
</evidence>
<keyword evidence="6 14" id="KW-0378">Hydrolase</keyword>
<dbReference type="Pfam" id="PF00772">
    <property type="entry name" value="DnaB"/>
    <property type="match status" value="1"/>
</dbReference>
<comment type="function">
    <text evidence="11 14">The main replicative DNA helicase, it participates in initiation and elongation during chromosome replication. Travels ahead of the DNA replisome, separating dsDNA into templates for DNA synthesis. A processive ATP-dependent 5'-3' DNA helicase it has DNA-dependent ATPase activity.</text>
</comment>
<dbReference type="GO" id="GO:0005524">
    <property type="term" value="F:ATP binding"/>
    <property type="evidence" value="ECO:0007669"/>
    <property type="project" value="UniProtKB-UniRule"/>
</dbReference>
<dbReference type="GO" id="GO:0005829">
    <property type="term" value="C:cytosol"/>
    <property type="evidence" value="ECO:0007669"/>
    <property type="project" value="TreeGrafter"/>
</dbReference>
<reference evidence="16 17" key="1">
    <citation type="submission" date="2017-09" db="EMBL/GenBank/DDBJ databases">
        <title>Biodiversity and function of Thalassospira species in the particle-attached aromatic-hydrocarbon-degrading consortia from the surface seawater of the South China Sea.</title>
        <authorList>
            <person name="Dong C."/>
            <person name="Liu R."/>
            <person name="Shao Z."/>
        </authorList>
    </citation>
    <scope>NUCLEOTIDE SEQUENCE [LARGE SCALE GENOMIC DNA]</scope>
    <source>
        <strain evidence="16 17">CSC1P2</strain>
    </source>
</reference>
<comment type="catalytic activity">
    <reaction evidence="12 14">
        <text>ATP + H2O = ADP + phosphate + H(+)</text>
        <dbReference type="Rhea" id="RHEA:13065"/>
        <dbReference type="ChEBI" id="CHEBI:15377"/>
        <dbReference type="ChEBI" id="CHEBI:15378"/>
        <dbReference type="ChEBI" id="CHEBI:30616"/>
        <dbReference type="ChEBI" id="CHEBI:43474"/>
        <dbReference type="ChEBI" id="CHEBI:456216"/>
        <dbReference type="EC" id="5.6.2.3"/>
    </reaction>
</comment>
<dbReference type="InterPro" id="IPR016136">
    <property type="entry name" value="DNA_helicase_N/primase_C"/>
</dbReference>
<dbReference type="EMBL" id="NWTK01000005">
    <property type="protein sequence ID" value="PKR54416.1"/>
    <property type="molecule type" value="Genomic_DNA"/>
</dbReference>